<keyword evidence="2" id="KW-1185">Reference proteome</keyword>
<comment type="caution">
    <text evidence="1">The sequence shown here is derived from an EMBL/GenBank/DDBJ whole genome shotgun (WGS) entry which is preliminary data.</text>
</comment>
<dbReference type="EMBL" id="CAJVPV010009983">
    <property type="protein sequence ID" value="CAG8646938.1"/>
    <property type="molecule type" value="Genomic_DNA"/>
</dbReference>
<proteinExistence type="predicted"/>
<evidence type="ECO:0000313" key="1">
    <source>
        <dbReference type="EMBL" id="CAG8646938.1"/>
    </source>
</evidence>
<accession>A0A9N9DN35</accession>
<organism evidence="1 2">
    <name type="scientific">Acaulospora morrowiae</name>
    <dbReference type="NCBI Taxonomy" id="94023"/>
    <lineage>
        <taxon>Eukaryota</taxon>
        <taxon>Fungi</taxon>
        <taxon>Fungi incertae sedis</taxon>
        <taxon>Mucoromycota</taxon>
        <taxon>Glomeromycotina</taxon>
        <taxon>Glomeromycetes</taxon>
        <taxon>Diversisporales</taxon>
        <taxon>Acaulosporaceae</taxon>
        <taxon>Acaulospora</taxon>
    </lineage>
</organism>
<sequence length="59" mass="7218">MDYIVKLLQPHRPYMPDEWRDEYDLEESSGFKFQRAGNTDVFVTDMCHGQVLWSLRRYF</sequence>
<protein>
    <submittedName>
        <fullName evidence="1">8260_t:CDS:1</fullName>
    </submittedName>
</protein>
<name>A0A9N9DN35_9GLOM</name>
<dbReference type="Proteomes" id="UP000789342">
    <property type="component" value="Unassembled WGS sequence"/>
</dbReference>
<gene>
    <name evidence="1" type="ORF">AMORRO_LOCUS9776</name>
</gene>
<dbReference type="AlphaFoldDB" id="A0A9N9DN35"/>
<evidence type="ECO:0000313" key="2">
    <source>
        <dbReference type="Proteomes" id="UP000789342"/>
    </source>
</evidence>
<reference evidence="1" key="1">
    <citation type="submission" date="2021-06" db="EMBL/GenBank/DDBJ databases">
        <authorList>
            <person name="Kallberg Y."/>
            <person name="Tangrot J."/>
            <person name="Rosling A."/>
        </authorList>
    </citation>
    <scope>NUCLEOTIDE SEQUENCE</scope>
    <source>
        <strain evidence="1">CL551</strain>
    </source>
</reference>